<keyword evidence="2" id="KW-0238">DNA-binding</keyword>
<dbReference type="InterPro" id="IPR000792">
    <property type="entry name" value="Tscrpt_reg_LuxR_C"/>
</dbReference>
<protein>
    <submittedName>
        <fullName evidence="5">LuxR C-terminal-related transcriptional regulator</fullName>
    </submittedName>
</protein>
<dbReference type="InterPro" id="IPR036388">
    <property type="entry name" value="WH-like_DNA-bd_sf"/>
</dbReference>
<dbReference type="CDD" id="cd06170">
    <property type="entry name" value="LuxR_C_like"/>
    <property type="match status" value="1"/>
</dbReference>
<dbReference type="EMBL" id="JAKIKT010000002">
    <property type="protein sequence ID" value="MCL2913285.1"/>
    <property type="molecule type" value="Genomic_DNA"/>
</dbReference>
<comment type="caution">
    <text evidence="5">The sequence shown here is derived from an EMBL/GenBank/DDBJ whole genome shotgun (WGS) entry which is preliminary data.</text>
</comment>
<dbReference type="InterPro" id="IPR016032">
    <property type="entry name" value="Sig_transdc_resp-reg_C-effctor"/>
</dbReference>
<dbReference type="PRINTS" id="PR00038">
    <property type="entry name" value="HTHLUXR"/>
</dbReference>
<proteinExistence type="predicted"/>
<name>A0ABT0N5B5_9GAMM</name>
<evidence type="ECO:0000256" key="2">
    <source>
        <dbReference type="ARBA" id="ARBA00023125"/>
    </source>
</evidence>
<dbReference type="PANTHER" id="PTHR44688:SF16">
    <property type="entry name" value="DNA-BINDING TRANSCRIPTIONAL ACTIVATOR DEVR_DOSR"/>
    <property type="match status" value="1"/>
</dbReference>
<evidence type="ECO:0000256" key="1">
    <source>
        <dbReference type="ARBA" id="ARBA00023015"/>
    </source>
</evidence>
<accession>A0ABT0N5B5</accession>
<organism evidence="5 6">
    <name type="scientific">Shewanella corallii</name>
    <dbReference type="NCBI Taxonomy" id="560080"/>
    <lineage>
        <taxon>Bacteria</taxon>
        <taxon>Pseudomonadati</taxon>
        <taxon>Pseudomonadota</taxon>
        <taxon>Gammaproteobacteria</taxon>
        <taxon>Alteromonadales</taxon>
        <taxon>Shewanellaceae</taxon>
        <taxon>Shewanella</taxon>
    </lineage>
</organism>
<keyword evidence="6" id="KW-1185">Reference proteome</keyword>
<reference evidence="5 6" key="1">
    <citation type="submission" date="2022-01" db="EMBL/GenBank/DDBJ databases">
        <title>Whole genome-based taxonomy of the Shewanellaceae.</title>
        <authorList>
            <person name="Martin-Rodriguez A.J."/>
        </authorList>
    </citation>
    <scope>NUCLEOTIDE SEQUENCE [LARGE SCALE GENOMIC DNA]</scope>
    <source>
        <strain evidence="5 6">DSM 21332</strain>
    </source>
</reference>
<dbReference type="SUPFAM" id="SSF46894">
    <property type="entry name" value="C-terminal effector domain of the bipartite response regulators"/>
    <property type="match status" value="1"/>
</dbReference>
<gene>
    <name evidence="5" type="ORF">L2725_05725</name>
</gene>
<dbReference type="SMART" id="SM00421">
    <property type="entry name" value="HTH_LUXR"/>
    <property type="match status" value="1"/>
</dbReference>
<keyword evidence="1" id="KW-0805">Transcription regulation</keyword>
<dbReference type="PANTHER" id="PTHR44688">
    <property type="entry name" value="DNA-BINDING TRANSCRIPTIONAL ACTIVATOR DEVR_DOSR"/>
    <property type="match status" value="1"/>
</dbReference>
<feature type="domain" description="HTH luxR-type" evidence="4">
    <location>
        <begin position="175"/>
        <end position="237"/>
    </location>
</feature>
<evidence type="ECO:0000259" key="4">
    <source>
        <dbReference type="PROSITE" id="PS50043"/>
    </source>
</evidence>
<dbReference type="PROSITE" id="PS50043">
    <property type="entry name" value="HTH_LUXR_2"/>
    <property type="match status" value="1"/>
</dbReference>
<evidence type="ECO:0000313" key="5">
    <source>
        <dbReference type="EMBL" id="MCL2913285.1"/>
    </source>
</evidence>
<evidence type="ECO:0000256" key="3">
    <source>
        <dbReference type="ARBA" id="ARBA00023163"/>
    </source>
</evidence>
<evidence type="ECO:0000313" key="6">
    <source>
        <dbReference type="Proteomes" id="UP001202831"/>
    </source>
</evidence>
<dbReference type="Gene3D" id="1.10.10.10">
    <property type="entry name" value="Winged helix-like DNA-binding domain superfamily/Winged helix DNA-binding domain"/>
    <property type="match status" value="1"/>
</dbReference>
<sequence length="237" mass="27691">MYVSQQELRNMMSLVQYISSQGISQSSRKTILQKVMHCVGADHGASCHWDQARGTDTDTVYENMSDKNIEDYQQYFQYCDPITKQLRRYHRAVSVNEVISRDRLIKSEFYNDFLQADGLCYGINLHVYDGLHHKFDLRLWRSKRKGDFDKKQLMQLDLLLPHFQLMGEQTTKSSPMIEWQLTPKEQTVVNYLKSGLNDKSIARAMHLSVTTIRSHIRSVYSKADVHSRTELIAQLNH</sequence>
<dbReference type="RefSeq" id="WP_249248098.1">
    <property type="nucleotide sequence ID" value="NZ_JAKIKT010000002.1"/>
</dbReference>
<keyword evidence="3" id="KW-0804">Transcription</keyword>
<dbReference type="Pfam" id="PF00196">
    <property type="entry name" value="GerE"/>
    <property type="match status" value="1"/>
</dbReference>
<dbReference type="Proteomes" id="UP001202831">
    <property type="component" value="Unassembled WGS sequence"/>
</dbReference>